<dbReference type="STRING" id="1321606.SAMD00020551_3665"/>
<keyword evidence="5 6" id="KW-0804">Transcription</keyword>
<dbReference type="GO" id="GO:0016987">
    <property type="term" value="F:sigma factor activity"/>
    <property type="evidence" value="ECO:0007669"/>
    <property type="project" value="UniProtKB-KW"/>
</dbReference>
<gene>
    <name evidence="9" type="ORF">SAMD00020551_3665</name>
</gene>
<evidence type="ECO:0000259" key="7">
    <source>
        <dbReference type="Pfam" id="PF04542"/>
    </source>
</evidence>
<dbReference type="PANTHER" id="PTHR43133:SF51">
    <property type="entry name" value="RNA POLYMERASE SIGMA FACTOR"/>
    <property type="match status" value="1"/>
</dbReference>
<accession>A0A0A8X6H0</accession>
<dbReference type="AlphaFoldDB" id="A0A0A8X6H0"/>
<dbReference type="PANTHER" id="PTHR43133">
    <property type="entry name" value="RNA POLYMERASE ECF-TYPE SIGMA FACTO"/>
    <property type="match status" value="1"/>
</dbReference>
<dbReference type="InterPro" id="IPR013249">
    <property type="entry name" value="RNA_pol_sigma70_r4_t2"/>
</dbReference>
<sequence>MNDDELVFRSRNGNMQAFAELIDIHTPTVKRFAFQLGNKYDDIDDITQEVFVRVYRFLDQFSHAKFTTWLYKITLNVTRDFARSKQRQIKKVLKIGKERSYNGKTAEESILRFEEDRTLHECIQKLDEKYRVPIVLFYFHDKSYDDISEITGASLANVKTRMSRGKEHLKKLLTLAEKKEGANHG</sequence>
<organism evidence="9 10">
    <name type="scientific">Mesobacillus selenatarsenatis (strain DSM 18680 / JCM 14380 / FERM P-15431 / SF-1)</name>
    <dbReference type="NCBI Taxonomy" id="1321606"/>
    <lineage>
        <taxon>Bacteria</taxon>
        <taxon>Bacillati</taxon>
        <taxon>Bacillota</taxon>
        <taxon>Bacilli</taxon>
        <taxon>Bacillales</taxon>
        <taxon>Bacillaceae</taxon>
        <taxon>Mesobacillus</taxon>
    </lineage>
</organism>
<feature type="domain" description="RNA polymerase sigma factor 70 region 4 type 2" evidence="8">
    <location>
        <begin position="118"/>
        <end position="169"/>
    </location>
</feature>
<dbReference type="InterPro" id="IPR013325">
    <property type="entry name" value="RNA_pol_sigma_r2"/>
</dbReference>
<protein>
    <recommendedName>
        <fullName evidence="6">RNA polymerase sigma factor</fullName>
    </recommendedName>
</protein>
<dbReference type="Gene3D" id="1.10.1740.10">
    <property type="match status" value="1"/>
</dbReference>
<keyword evidence="10" id="KW-1185">Reference proteome</keyword>
<keyword evidence="2 6" id="KW-0805">Transcription regulation</keyword>
<dbReference type="EMBL" id="BASE01000084">
    <property type="protein sequence ID" value="GAM15508.1"/>
    <property type="molecule type" value="Genomic_DNA"/>
</dbReference>
<dbReference type="NCBIfam" id="TIGR02937">
    <property type="entry name" value="sigma70-ECF"/>
    <property type="match status" value="1"/>
</dbReference>
<evidence type="ECO:0000256" key="1">
    <source>
        <dbReference type="ARBA" id="ARBA00010641"/>
    </source>
</evidence>
<dbReference type="OrthoDB" id="9784984at2"/>
<name>A0A0A8X6H0_MESS1</name>
<dbReference type="InterPro" id="IPR014284">
    <property type="entry name" value="RNA_pol_sigma-70_dom"/>
</dbReference>
<keyword evidence="3 6" id="KW-0731">Sigma factor</keyword>
<dbReference type="Pfam" id="PF04542">
    <property type="entry name" value="Sigma70_r2"/>
    <property type="match status" value="1"/>
</dbReference>
<dbReference type="GO" id="GO:0006950">
    <property type="term" value="P:response to stress"/>
    <property type="evidence" value="ECO:0007669"/>
    <property type="project" value="UniProtKB-ARBA"/>
</dbReference>
<dbReference type="Pfam" id="PF08281">
    <property type="entry name" value="Sigma70_r4_2"/>
    <property type="match status" value="1"/>
</dbReference>
<dbReference type="GO" id="GO:0006352">
    <property type="term" value="P:DNA-templated transcription initiation"/>
    <property type="evidence" value="ECO:0007669"/>
    <property type="project" value="InterPro"/>
</dbReference>
<dbReference type="InterPro" id="IPR000838">
    <property type="entry name" value="RNA_pol_sigma70_ECF_CS"/>
</dbReference>
<evidence type="ECO:0000256" key="2">
    <source>
        <dbReference type="ARBA" id="ARBA00023015"/>
    </source>
</evidence>
<evidence type="ECO:0000259" key="8">
    <source>
        <dbReference type="Pfam" id="PF08281"/>
    </source>
</evidence>
<dbReference type="Proteomes" id="UP000031014">
    <property type="component" value="Unassembled WGS sequence"/>
</dbReference>
<evidence type="ECO:0000313" key="10">
    <source>
        <dbReference type="Proteomes" id="UP000031014"/>
    </source>
</evidence>
<proteinExistence type="inferred from homology"/>
<dbReference type="InterPro" id="IPR007627">
    <property type="entry name" value="RNA_pol_sigma70_r2"/>
</dbReference>
<evidence type="ECO:0000256" key="4">
    <source>
        <dbReference type="ARBA" id="ARBA00023125"/>
    </source>
</evidence>
<evidence type="ECO:0000313" key="9">
    <source>
        <dbReference type="EMBL" id="GAM15508.1"/>
    </source>
</evidence>
<dbReference type="RefSeq" id="WP_041967160.1">
    <property type="nucleotide sequence ID" value="NZ_BASE01000084.1"/>
</dbReference>
<evidence type="ECO:0000256" key="6">
    <source>
        <dbReference type="RuleBase" id="RU000716"/>
    </source>
</evidence>
<evidence type="ECO:0000256" key="5">
    <source>
        <dbReference type="ARBA" id="ARBA00023163"/>
    </source>
</evidence>
<comment type="similarity">
    <text evidence="1 6">Belongs to the sigma-70 factor family. ECF subfamily.</text>
</comment>
<feature type="domain" description="RNA polymerase sigma-70 region 2" evidence="7">
    <location>
        <begin position="21"/>
        <end position="87"/>
    </location>
</feature>
<dbReference type="InterPro" id="IPR039425">
    <property type="entry name" value="RNA_pol_sigma-70-like"/>
</dbReference>
<reference evidence="9 10" key="1">
    <citation type="submission" date="2013-06" db="EMBL/GenBank/DDBJ databases">
        <title>Whole genome shotgun sequence of Bacillus selenatarsenatis SF-1.</title>
        <authorList>
            <person name="Kuroda M."/>
            <person name="Sei K."/>
            <person name="Yamashita M."/>
            <person name="Ike M."/>
        </authorList>
    </citation>
    <scope>NUCLEOTIDE SEQUENCE [LARGE SCALE GENOMIC DNA]</scope>
    <source>
        <strain evidence="9 10">SF-1</strain>
    </source>
</reference>
<dbReference type="PROSITE" id="PS01063">
    <property type="entry name" value="SIGMA70_ECF"/>
    <property type="match status" value="1"/>
</dbReference>
<evidence type="ECO:0000256" key="3">
    <source>
        <dbReference type="ARBA" id="ARBA00023082"/>
    </source>
</evidence>
<dbReference type="Gene3D" id="1.10.10.10">
    <property type="entry name" value="Winged helix-like DNA-binding domain superfamily/Winged helix DNA-binding domain"/>
    <property type="match status" value="1"/>
</dbReference>
<dbReference type="GO" id="GO:0003677">
    <property type="term" value="F:DNA binding"/>
    <property type="evidence" value="ECO:0007669"/>
    <property type="project" value="UniProtKB-KW"/>
</dbReference>
<dbReference type="InterPro" id="IPR013324">
    <property type="entry name" value="RNA_pol_sigma_r3/r4-like"/>
</dbReference>
<dbReference type="SUPFAM" id="SSF88659">
    <property type="entry name" value="Sigma3 and sigma4 domains of RNA polymerase sigma factors"/>
    <property type="match status" value="1"/>
</dbReference>
<dbReference type="CDD" id="cd06171">
    <property type="entry name" value="Sigma70_r4"/>
    <property type="match status" value="1"/>
</dbReference>
<dbReference type="SUPFAM" id="SSF88946">
    <property type="entry name" value="Sigma2 domain of RNA polymerase sigma factors"/>
    <property type="match status" value="1"/>
</dbReference>
<dbReference type="InterPro" id="IPR036388">
    <property type="entry name" value="WH-like_DNA-bd_sf"/>
</dbReference>
<comment type="caution">
    <text evidence="9">The sequence shown here is derived from an EMBL/GenBank/DDBJ whole genome shotgun (WGS) entry which is preliminary data.</text>
</comment>
<keyword evidence="4 6" id="KW-0238">DNA-binding</keyword>